<dbReference type="Proteomes" id="UP000232323">
    <property type="component" value="Unassembled WGS sequence"/>
</dbReference>
<evidence type="ECO:0000313" key="2">
    <source>
        <dbReference type="Proteomes" id="UP000232323"/>
    </source>
</evidence>
<organism evidence="1 2">
    <name type="scientific">Chlamydomonas eustigma</name>
    <dbReference type="NCBI Taxonomy" id="1157962"/>
    <lineage>
        <taxon>Eukaryota</taxon>
        <taxon>Viridiplantae</taxon>
        <taxon>Chlorophyta</taxon>
        <taxon>core chlorophytes</taxon>
        <taxon>Chlorophyceae</taxon>
        <taxon>CS clade</taxon>
        <taxon>Chlamydomonadales</taxon>
        <taxon>Chlamydomonadaceae</taxon>
        <taxon>Chlamydomonas</taxon>
    </lineage>
</organism>
<comment type="caution">
    <text evidence="1">The sequence shown here is derived from an EMBL/GenBank/DDBJ whole genome shotgun (WGS) entry which is preliminary data.</text>
</comment>
<dbReference type="AlphaFoldDB" id="A0A250WU95"/>
<keyword evidence="2" id="KW-1185">Reference proteome</keyword>
<accession>A0A250WU95</accession>
<gene>
    <name evidence="1" type="ORF">CEUSTIGMA_g1836.t1</name>
</gene>
<name>A0A250WU95_9CHLO</name>
<protein>
    <submittedName>
        <fullName evidence="1">Uncharacterized protein</fullName>
    </submittedName>
</protein>
<reference evidence="1 2" key="1">
    <citation type="submission" date="2017-08" db="EMBL/GenBank/DDBJ databases">
        <title>Acidophilic green algal genome provides insights into adaptation to an acidic environment.</title>
        <authorList>
            <person name="Hirooka S."/>
            <person name="Hirose Y."/>
            <person name="Kanesaki Y."/>
            <person name="Higuchi S."/>
            <person name="Fujiwara T."/>
            <person name="Onuma R."/>
            <person name="Era A."/>
            <person name="Ohbayashi R."/>
            <person name="Uzuka A."/>
            <person name="Nozaki H."/>
            <person name="Yoshikawa H."/>
            <person name="Miyagishima S.Y."/>
        </authorList>
    </citation>
    <scope>NUCLEOTIDE SEQUENCE [LARGE SCALE GENOMIC DNA]</scope>
    <source>
        <strain evidence="1 2">NIES-2499</strain>
    </source>
</reference>
<evidence type="ECO:0000313" key="1">
    <source>
        <dbReference type="EMBL" id="GAX74388.1"/>
    </source>
</evidence>
<dbReference type="EMBL" id="BEGY01000007">
    <property type="protein sequence ID" value="GAX74388.1"/>
    <property type="molecule type" value="Genomic_DNA"/>
</dbReference>
<sequence>MPPKTDLSSRFKLLTRLAQKALIKASSSIVNDGLQKNDPCIWMVCISSIDSVKEALKDIEAEQFGKRGPLQEVLSLASDVIQKILKGIATMKEPSVELTALQCKLFCSVGGLITLILSTGFLQPAYRSDWKVRLLEEGTGLHSMFRFIVDLKSRINAHLDSRNGMSCGAASSNFSPNSVTADMSPGSLLPFQHVDCTSLAFQIAMKLYLAMCSSPPLHRDSHAIIYKLLGSDTCIEAIKLLYAAFKTPRDEKDPSSMGKEVRVFVALSSSHSLIFMLEKVVSTQRYISQGSALIVYKLYHDLVSCWPSINDWLIVALSEEEEHERHVRHVADERTGSSSRSNGCQLPPQDELIIGGVNAMLNVLTVASPEVRNKYHFQMSFFALGILESCLLSSNTCWSKDLKGKPLEMRIALKKLALDFAQETLKTVPQGSMERVMLLP</sequence>
<proteinExistence type="predicted"/>